<proteinExistence type="predicted"/>
<dbReference type="InterPro" id="IPR002893">
    <property type="entry name" value="Znf_MYND"/>
</dbReference>
<dbReference type="InterPro" id="IPR024119">
    <property type="entry name" value="TF_DEAF-1"/>
</dbReference>
<dbReference type="GO" id="GO:0008270">
    <property type="term" value="F:zinc ion binding"/>
    <property type="evidence" value="ECO:0007669"/>
    <property type="project" value="UniProtKB-KW"/>
</dbReference>
<accession>A0A4R0R524</accession>
<name>A0A4R0R524_9APHY</name>
<dbReference type="PANTHER" id="PTHR10237">
    <property type="entry name" value="DEFORMED EPIDERMAL AUTOREGULATORY FACTOR 1 HOMOLOG SUPPRESSIN"/>
    <property type="match status" value="1"/>
</dbReference>
<keyword evidence="8" id="KW-1185">Reference proteome</keyword>
<dbReference type="GO" id="GO:0000981">
    <property type="term" value="F:DNA-binding transcription factor activity, RNA polymerase II-specific"/>
    <property type="evidence" value="ECO:0007669"/>
    <property type="project" value="TreeGrafter"/>
</dbReference>
<keyword evidence="4" id="KW-0040">ANK repeat</keyword>
<dbReference type="PROSITE" id="PS01360">
    <property type="entry name" value="ZF_MYND_1"/>
    <property type="match status" value="1"/>
</dbReference>
<dbReference type="InterPro" id="IPR036770">
    <property type="entry name" value="Ankyrin_rpt-contain_sf"/>
</dbReference>
<dbReference type="PANTHER" id="PTHR10237:SF15">
    <property type="entry name" value="LD37257P"/>
    <property type="match status" value="1"/>
</dbReference>
<comment type="caution">
    <text evidence="7">The sequence shown here is derived from an EMBL/GenBank/DDBJ whole genome shotgun (WGS) entry which is preliminary data.</text>
</comment>
<dbReference type="AlphaFoldDB" id="A0A4R0R524"/>
<dbReference type="OrthoDB" id="194358at2759"/>
<dbReference type="SUPFAM" id="SSF144232">
    <property type="entry name" value="HIT/MYND zinc finger-like"/>
    <property type="match status" value="1"/>
</dbReference>
<dbReference type="PROSITE" id="PS50865">
    <property type="entry name" value="ZF_MYND_2"/>
    <property type="match status" value="1"/>
</dbReference>
<dbReference type="SUPFAM" id="SSF48403">
    <property type="entry name" value="Ankyrin repeat"/>
    <property type="match status" value="1"/>
</dbReference>
<dbReference type="Pfam" id="PF01753">
    <property type="entry name" value="zf-MYND"/>
    <property type="match status" value="1"/>
</dbReference>
<reference evidence="7 8" key="1">
    <citation type="submission" date="2018-11" db="EMBL/GenBank/DDBJ databases">
        <title>Genome assembly of Steccherinum ochraceum LE-BIN_3174, the white-rot fungus of the Steccherinaceae family (The Residual Polyporoid clade, Polyporales, Basidiomycota).</title>
        <authorList>
            <person name="Fedorova T.V."/>
            <person name="Glazunova O.A."/>
            <person name="Landesman E.O."/>
            <person name="Moiseenko K.V."/>
            <person name="Psurtseva N.V."/>
            <person name="Savinova O.S."/>
            <person name="Shakhova N.V."/>
            <person name="Tyazhelova T.V."/>
            <person name="Vasina D.V."/>
        </authorList>
    </citation>
    <scope>NUCLEOTIDE SEQUENCE [LARGE SCALE GENOMIC DNA]</scope>
    <source>
        <strain evidence="7 8">LE-BIN_3174</strain>
    </source>
</reference>
<organism evidence="7 8">
    <name type="scientific">Steccherinum ochraceum</name>
    <dbReference type="NCBI Taxonomy" id="92696"/>
    <lineage>
        <taxon>Eukaryota</taxon>
        <taxon>Fungi</taxon>
        <taxon>Dikarya</taxon>
        <taxon>Basidiomycota</taxon>
        <taxon>Agaricomycotina</taxon>
        <taxon>Agaricomycetes</taxon>
        <taxon>Polyporales</taxon>
        <taxon>Steccherinaceae</taxon>
        <taxon>Steccherinum</taxon>
    </lineage>
</organism>
<feature type="repeat" description="ANK" evidence="4">
    <location>
        <begin position="169"/>
        <end position="203"/>
    </location>
</feature>
<evidence type="ECO:0000256" key="5">
    <source>
        <dbReference type="PROSITE-ProRule" id="PRU00134"/>
    </source>
</evidence>
<dbReference type="STRING" id="92696.A0A4R0R524"/>
<evidence type="ECO:0000259" key="6">
    <source>
        <dbReference type="PROSITE" id="PS50865"/>
    </source>
</evidence>
<evidence type="ECO:0000313" key="7">
    <source>
        <dbReference type="EMBL" id="TCD62461.1"/>
    </source>
</evidence>
<keyword evidence="1" id="KW-0479">Metal-binding</keyword>
<keyword evidence="3" id="KW-0862">Zinc</keyword>
<feature type="domain" description="MYND-type" evidence="6">
    <location>
        <begin position="276"/>
        <end position="314"/>
    </location>
</feature>
<keyword evidence="2 5" id="KW-0863">Zinc-finger</keyword>
<evidence type="ECO:0000256" key="1">
    <source>
        <dbReference type="ARBA" id="ARBA00022723"/>
    </source>
</evidence>
<dbReference type="PROSITE" id="PS50088">
    <property type="entry name" value="ANK_REPEAT"/>
    <property type="match status" value="1"/>
</dbReference>
<dbReference type="GO" id="GO:0005634">
    <property type="term" value="C:nucleus"/>
    <property type="evidence" value="ECO:0007669"/>
    <property type="project" value="TreeGrafter"/>
</dbReference>
<evidence type="ECO:0000256" key="4">
    <source>
        <dbReference type="PROSITE-ProRule" id="PRU00023"/>
    </source>
</evidence>
<dbReference type="Gene3D" id="1.25.40.20">
    <property type="entry name" value="Ankyrin repeat-containing domain"/>
    <property type="match status" value="1"/>
</dbReference>
<evidence type="ECO:0000313" key="8">
    <source>
        <dbReference type="Proteomes" id="UP000292702"/>
    </source>
</evidence>
<evidence type="ECO:0000256" key="2">
    <source>
        <dbReference type="ARBA" id="ARBA00022771"/>
    </source>
</evidence>
<gene>
    <name evidence="7" type="ORF">EIP91_006831</name>
</gene>
<dbReference type="EMBL" id="RWJN01000369">
    <property type="protein sequence ID" value="TCD62461.1"/>
    <property type="molecule type" value="Genomic_DNA"/>
</dbReference>
<dbReference type="Gene3D" id="6.10.140.2220">
    <property type="match status" value="1"/>
</dbReference>
<dbReference type="Proteomes" id="UP000292702">
    <property type="component" value="Unassembled WGS sequence"/>
</dbReference>
<sequence>MKQYLVSMPTQSVQSWSPADMARRKAKDRSSTTAVVFRGTPQVQQDGDGGLKVTREMYEILAQPGYLSTRQRSQRLRAEYQRNAMRFDPTRLSPFALDCFTGAFEEVRKVVEDKTAPDLKGSETAYKFGYVAFVVMGAQRLVSGPNMQHVPLLKYLLQAGAPPDVEDIVGYTALNHITMQAGSDVRLARILLENGADPNHRTRYGAIPILDCFTTNQVDCADLLMEFGSDLSIADADGVVPSSLYLQAGPRIAAVVAKWLMRRNGEDAPLDDTKRCQSCGRIASSLKQCNDCHMVRYCSAECQRNDWPKHKESCRPFDETNTVALRPRYNSGIASTISPSDVARAAMGIPTQPPSSRSTRAALAPPEFAYPKSVIIKVQVPLSGWGGSSSTGDSMIYTKKRDLSCVVSPTDDRDAYLRISEVVKEKGIGGVKAYFAAELLSKDELVVKIDAVLAPQPF</sequence>
<dbReference type="InterPro" id="IPR002110">
    <property type="entry name" value="Ankyrin_rpt"/>
</dbReference>
<dbReference type="Pfam" id="PF12796">
    <property type="entry name" value="Ank_2"/>
    <property type="match status" value="1"/>
</dbReference>
<protein>
    <recommendedName>
        <fullName evidence="6">MYND-type domain-containing protein</fullName>
    </recommendedName>
</protein>
<evidence type="ECO:0000256" key="3">
    <source>
        <dbReference type="ARBA" id="ARBA00022833"/>
    </source>
</evidence>